<evidence type="ECO:0000256" key="1">
    <source>
        <dbReference type="SAM" id="MobiDB-lite"/>
    </source>
</evidence>
<gene>
    <name evidence="2" type="ORF">JIG36_37125</name>
</gene>
<keyword evidence="3" id="KW-1185">Reference proteome</keyword>
<organism evidence="2 3">
    <name type="scientific">Paractinoplanes ovalisporus</name>
    <dbReference type="NCBI Taxonomy" id="2810368"/>
    <lineage>
        <taxon>Bacteria</taxon>
        <taxon>Bacillati</taxon>
        <taxon>Actinomycetota</taxon>
        <taxon>Actinomycetes</taxon>
        <taxon>Micromonosporales</taxon>
        <taxon>Micromonosporaceae</taxon>
        <taxon>Paractinoplanes</taxon>
    </lineage>
</organism>
<dbReference type="EMBL" id="JAENHP010000018">
    <property type="protein sequence ID" value="MBM2621139.1"/>
    <property type="molecule type" value="Genomic_DNA"/>
</dbReference>
<accession>A0ABS2APK8</accession>
<dbReference type="RefSeq" id="WP_203381125.1">
    <property type="nucleotide sequence ID" value="NZ_JAENHP010000018.1"/>
</dbReference>
<comment type="caution">
    <text evidence="2">The sequence shown here is derived from an EMBL/GenBank/DDBJ whole genome shotgun (WGS) entry which is preliminary data.</text>
</comment>
<protein>
    <submittedName>
        <fullName evidence="2">Uncharacterized protein</fullName>
    </submittedName>
</protein>
<name>A0ABS2APK8_9ACTN</name>
<dbReference type="Proteomes" id="UP000632138">
    <property type="component" value="Unassembled WGS sequence"/>
</dbReference>
<feature type="compositionally biased region" description="Low complexity" evidence="1">
    <location>
        <begin position="58"/>
        <end position="75"/>
    </location>
</feature>
<proteinExistence type="predicted"/>
<feature type="region of interest" description="Disordered" evidence="1">
    <location>
        <begin position="58"/>
        <end position="83"/>
    </location>
</feature>
<reference evidence="2 3" key="1">
    <citation type="submission" date="2021-01" db="EMBL/GenBank/DDBJ databases">
        <title>Actinoplanes sp. nov. LDG1-06 isolated from lichen.</title>
        <authorList>
            <person name="Saeng-In P."/>
            <person name="Phongsopitanun W."/>
            <person name="Kanchanasin P."/>
            <person name="Yuki M."/>
            <person name="Kudo T."/>
            <person name="Ohkuma M."/>
            <person name="Tanasupawat S."/>
        </authorList>
    </citation>
    <scope>NUCLEOTIDE SEQUENCE [LARGE SCALE GENOMIC DNA]</scope>
    <source>
        <strain evidence="2 3">LDG1-06</strain>
    </source>
</reference>
<evidence type="ECO:0000313" key="2">
    <source>
        <dbReference type="EMBL" id="MBM2621139.1"/>
    </source>
</evidence>
<sequence length="83" mass="8885">MPIGNSGSLQIIAGVVLSMMSAYGGGRIHQWYMHGMDRDRAFREGYAHGYQALFPLAARGTRPTPGPAGPATRARQLSDAPVD</sequence>
<evidence type="ECO:0000313" key="3">
    <source>
        <dbReference type="Proteomes" id="UP000632138"/>
    </source>
</evidence>